<dbReference type="EMBL" id="JASCZI010181504">
    <property type="protein sequence ID" value="MED6184101.1"/>
    <property type="molecule type" value="Genomic_DNA"/>
</dbReference>
<dbReference type="Proteomes" id="UP001341840">
    <property type="component" value="Unassembled WGS sequence"/>
</dbReference>
<evidence type="ECO:0000256" key="2">
    <source>
        <dbReference type="SAM" id="MobiDB-lite"/>
    </source>
</evidence>
<comment type="caution">
    <text evidence="3">The sequence shown here is derived from an EMBL/GenBank/DDBJ whole genome shotgun (WGS) entry which is preliminary data.</text>
</comment>
<proteinExistence type="predicted"/>
<keyword evidence="4" id="KW-1185">Reference proteome</keyword>
<reference evidence="3 4" key="1">
    <citation type="journal article" date="2023" name="Plants (Basel)">
        <title>Bridging the Gap: Combining Genomics and Transcriptomics Approaches to Understand Stylosanthes scabra, an Orphan Legume from the Brazilian Caatinga.</title>
        <authorList>
            <person name="Ferreira-Neto J.R.C."/>
            <person name="da Silva M.D."/>
            <person name="Binneck E."/>
            <person name="de Melo N.F."/>
            <person name="da Silva R.H."/>
            <person name="de Melo A.L.T.M."/>
            <person name="Pandolfi V."/>
            <person name="Bustamante F.O."/>
            <person name="Brasileiro-Vidal A.C."/>
            <person name="Benko-Iseppon A.M."/>
        </authorList>
    </citation>
    <scope>NUCLEOTIDE SEQUENCE [LARGE SCALE GENOMIC DNA]</scope>
    <source>
        <tissue evidence="3">Leaves</tissue>
    </source>
</reference>
<accession>A0ABU6WFF4</accession>
<sequence>MEEHYVYEQQPSSWHQSPPPYYECDQPYGVYQPNGYGDVYHDYEPPQPPYPYDIHSQYPEPQYTQTTSYHHQKPSWDPILYSPYHQPCEPPEPSHYELPPFSPPSEDAYPYEHSFQSPPFNQPSCSLQPTIEEALRPIYQEHKEFRDFQRRMETQLSTITDLEETFEKVDEQEMEVEVQACEEVDDNKQEMEVKVQAFEEEDNDEQEMEVEEACKGLEFDEQESKGVKITLTQPLGTSLANLPSNSSFEWVSPLRELSWPTSICSIGNGWST</sequence>
<protein>
    <submittedName>
        <fullName evidence="3">Uncharacterized protein</fullName>
    </submittedName>
</protein>
<evidence type="ECO:0000313" key="4">
    <source>
        <dbReference type="Proteomes" id="UP001341840"/>
    </source>
</evidence>
<feature type="region of interest" description="Disordered" evidence="2">
    <location>
        <begin position="33"/>
        <end position="70"/>
    </location>
</feature>
<evidence type="ECO:0000313" key="3">
    <source>
        <dbReference type="EMBL" id="MED6184101.1"/>
    </source>
</evidence>
<evidence type="ECO:0000256" key="1">
    <source>
        <dbReference type="SAM" id="Coils"/>
    </source>
</evidence>
<organism evidence="3 4">
    <name type="scientific">Stylosanthes scabra</name>
    <dbReference type="NCBI Taxonomy" id="79078"/>
    <lineage>
        <taxon>Eukaryota</taxon>
        <taxon>Viridiplantae</taxon>
        <taxon>Streptophyta</taxon>
        <taxon>Embryophyta</taxon>
        <taxon>Tracheophyta</taxon>
        <taxon>Spermatophyta</taxon>
        <taxon>Magnoliopsida</taxon>
        <taxon>eudicotyledons</taxon>
        <taxon>Gunneridae</taxon>
        <taxon>Pentapetalae</taxon>
        <taxon>rosids</taxon>
        <taxon>fabids</taxon>
        <taxon>Fabales</taxon>
        <taxon>Fabaceae</taxon>
        <taxon>Papilionoideae</taxon>
        <taxon>50 kb inversion clade</taxon>
        <taxon>dalbergioids sensu lato</taxon>
        <taxon>Dalbergieae</taxon>
        <taxon>Pterocarpus clade</taxon>
        <taxon>Stylosanthes</taxon>
    </lineage>
</organism>
<feature type="coiled-coil region" evidence="1">
    <location>
        <begin position="181"/>
        <end position="208"/>
    </location>
</feature>
<keyword evidence="1" id="KW-0175">Coiled coil</keyword>
<gene>
    <name evidence="3" type="ORF">PIB30_044162</name>
</gene>
<name>A0ABU6WFF4_9FABA</name>